<accession>A0A975G1T9</accession>
<dbReference type="RefSeq" id="WP_211939615.1">
    <property type="nucleotide sequence ID" value="NZ_CP073078.1"/>
</dbReference>
<dbReference type="GO" id="GO:0016829">
    <property type="term" value="F:lyase activity"/>
    <property type="evidence" value="ECO:0007669"/>
    <property type="project" value="UniProtKB-KW"/>
</dbReference>
<organism evidence="2 3">
    <name type="scientific">Phenylobacterium montanum</name>
    <dbReference type="NCBI Taxonomy" id="2823693"/>
    <lineage>
        <taxon>Bacteria</taxon>
        <taxon>Pseudomonadati</taxon>
        <taxon>Pseudomonadota</taxon>
        <taxon>Alphaproteobacteria</taxon>
        <taxon>Caulobacterales</taxon>
        <taxon>Caulobacteraceae</taxon>
        <taxon>Phenylobacterium</taxon>
    </lineage>
</organism>
<proteinExistence type="predicted"/>
<protein>
    <recommendedName>
        <fullName evidence="4">3-isopropylmalate dehydratase</fullName>
    </recommendedName>
</protein>
<keyword evidence="3" id="KW-1185">Reference proteome</keyword>
<dbReference type="InterPro" id="IPR050075">
    <property type="entry name" value="LeuD"/>
</dbReference>
<dbReference type="EMBL" id="CP073078">
    <property type="protein sequence ID" value="QUD89563.1"/>
    <property type="molecule type" value="Genomic_DNA"/>
</dbReference>
<dbReference type="SUPFAM" id="SSF52016">
    <property type="entry name" value="LeuD/IlvD-like"/>
    <property type="match status" value="1"/>
</dbReference>
<evidence type="ECO:0008006" key="4">
    <source>
        <dbReference type="Google" id="ProtNLM"/>
    </source>
</evidence>
<dbReference type="Gene3D" id="3.20.19.10">
    <property type="entry name" value="Aconitase, domain 4"/>
    <property type="match status" value="1"/>
</dbReference>
<reference evidence="2" key="1">
    <citation type="submission" date="2021-04" db="EMBL/GenBank/DDBJ databases">
        <title>The complete genome sequence of Caulobacter sp. S6.</title>
        <authorList>
            <person name="Tang Y."/>
            <person name="Ouyang W."/>
            <person name="Liu Q."/>
            <person name="Huang B."/>
            <person name="Guo Z."/>
            <person name="Lei P."/>
        </authorList>
    </citation>
    <scope>NUCLEOTIDE SEQUENCE</scope>
    <source>
        <strain evidence="2">S6</strain>
    </source>
</reference>
<dbReference type="AlphaFoldDB" id="A0A975G1T9"/>
<dbReference type="PANTHER" id="PTHR43345:SF2">
    <property type="entry name" value="3-ISOPROPYLMALATE DEHYDRATASE SMALL SUBUNIT 1"/>
    <property type="match status" value="1"/>
</dbReference>
<evidence type="ECO:0000313" key="2">
    <source>
        <dbReference type="EMBL" id="QUD89563.1"/>
    </source>
</evidence>
<dbReference type="Proteomes" id="UP000676409">
    <property type="component" value="Chromosome"/>
</dbReference>
<name>A0A975G1T9_9CAUL</name>
<keyword evidence="1" id="KW-0456">Lyase</keyword>
<dbReference type="InterPro" id="IPR015928">
    <property type="entry name" value="Aconitase/3IPM_dehydase_swvl"/>
</dbReference>
<evidence type="ECO:0000313" key="3">
    <source>
        <dbReference type="Proteomes" id="UP000676409"/>
    </source>
</evidence>
<sequence>MMPILQGRAAFVFDEPNFDVDRILGFDVMRSHDTEAMRASAMGAFDPDFHSVVQSGDLLVGGVNFGYGHPHGPPMDTMRRIGIAGVIAESFAPLYLMGELANGFPQITCPGILSAIQRWDVLSVDWEAGTLTNAGSKQVLKIARPTAHERQLLEAGGIFPLLRRATI</sequence>
<evidence type="ECO:0000256" key="1">
    <source>
        <dbReference type="ARBA" id="ARBA00023239"/>
    </source>
</evidence>
<dbReference type="KEGG" id="caul:KCG34_06695"/>
<gene>
    <name evidence="2" type="ORF">KCG34_06695</name>
</gene>
<dbReference type="PANTHER" id="PTHR43345">
    <property type="entry name" value="3-ISOPROPYLMALATE DEHYDRATASE SMALL SUBUNIT 2-RELATED-RELATED"/>
    <property type="match status" value="1"/>
</dbReference>